<comment type="caution">
    <text evidence="4">Lacks conserved residue(s) required for the propagation of feature annotation.</text>
</comment>
<dbReference type="VEuPathDB" id="FungiDB:BDEG_24126"/>
<dbReference type="GO" id="GO:0006396">
    <property type="term" value="P:RNA processing"/>
    <property type="evidence" value="ECO:0007669"/>
    <property type="project" value="InterPro"/>
</dbReference>
<dbReference type="PANTHER" id="PTHR11061">
    <property type="entry name" value="RNA M5U METHYLTRANSFERASE"/>
    <property type="match status" value="1"/>
</dbReference>
<name>A0A177WKP0_BATDL</name>
<dbReference type="EMBL" id="DS022304">
    <property type="protein sequence ID" value="OAJ40382.1"/>
    <property type="molecule type" value="Genomic_DNA"/>
</dbReference>
<dbReference type="Gene3D" id="3.40.50.150">
    <property type="entry name" value="Vaccinia Virus protein VP39"/>
    <property type="match status" value="2"/>
</dbReference>
<keyword evidence="2 4" id="KW-0808">Transferase</keyword>
<evidence type="ECO:0000256" key="3">
    <source>
        <dbReference type="ARBA" id="ARBA00022691"/>
    </source>
</evidence>
<dbReference type="InterPro" id="IPR012340">
    <property type="entry name" value="NA-bd_OB-fold"/>
</dbReference>
<dbReference type="CDD" id="cd02440">
    <property type="entry name" value="AdoMet_MTases"/>
    <property type="match status" value="1"/>
</dbReference>
<evidence type="ECO:0000256" key="1">
    <source>
        <dbReference type="ARBA" id="ARBA00022603"/>
    </source>
</evidence>
<keyword evidence="3 4" id="KW-0949">S-adenosyl-L-methionine</keyword>
<dbReference type="Pfam" id="PF05958">
    <property type="entry name" value="tRNA_U5-meth_tr"/>
    <property type="match status" value="1"/>
</dbReference>
<protein>
    <recommendedName>
        <fullName evidence="7">TRAM domain-containing protein</fullName>
    </recommendedName>
</protein>
<organism evidence="5 6">
    <name type="scientific">Batrachochytrium dendrobatidis (strain JEL423)</name>
    <dbReference type="NCBI Taxonomy" id="403673"/>
    <lineage>
        <taxon>Eukaryota</taxon>
        <taxon>Fungi</taxon>
        <taxon>Fungi incertae sedis</taxon>
        <taxon>Chytridiomycota</taxon>
        <taxon>Chytridiomycota incertae sedis</taxon>
        <taxon>Chytridiomycetes</taxon>
        <taxon>Rhizophydiales</taxon>
        <taxon>Rhizophydiales incertae sedis</taxon>
        <taxon>Batrachochytrium</taxon>
    </lineage>
</organism>
<proteinExistence type="inferred from homology"/>
<evidence type="ECO:0008006" key="7">
    <source>
        <dbReference type="Google" id="ProtNLM"/>
    </source>
</evidence>
<accession>A0A177WKP0</accession>
<feature type="binding site" evidence="4">
    <location>
        <position position="428"/>
    </location>
    <ligand>
        <name>S-adenosyl-L-methionine</name>
        <dbReference type="ChEBI" id="CHEBI:59789"/>
    </ligand>
</feature>
<dbReference type="OrthoDB" id="10250660at2759"/>
<evidence type="ECO:0000313" key="5">
    <source>
        <dbReference type="EMBL" id="OAJ40382.1"/>
    </source>
</evidence>
<evidence type="ECO:0000256" key="2">
    <source>
        <dbReference type="ARBA" id="ARBA00022679"/>
    </source>
</evidence>
<dbReference type="AlphaFoldDB" id="A0A177WKP0"/>
<evidence type="ECO:0000313" key="6">
    <source>
        <dbReference type="Proteomes" id="UP000077115"/>
    </source>
</evidence>
<dbReference type="STRING" id="403673.A0A177WKP0"/>
<dbReference type="InterPro" id="IPR010280">
    <property type="entry name" value="U5_MeTrfase_fam"/>
</dbReference>
<dbReference type="InterPro" id="IPR029063">
    <property type="entry name" value="SAM-dependent_MTases_sf"/>
</dbReference>
<reference evidence="5 6" key="1">
    <citation type="submission" date="2006-10" db="EMBL/GenBank/DDBJ databases">
        <title>The Genome Sequence of Batrachochytrium dendrobatidis JEL423.</title>
        <authorList>
            <consortium name="The Broad Institute Genome Sequencing Platform"/>
            <person name="Birren B."/>
            <person name="Lander E."/>
            <person name="Galagan J."/>
            <person name="Cuomo C."/>
            <person name="Devon K."/>
            <person name="Jaffe D."/>
            <person name="Butler J."/>
            <person name="Alvarez P."/>
            <person name="Gnerre S."/>
            <person name="Grabherr M."/>
            <person name="Kleber M."/>
            <person name="Mauceli E."/>
            <person name="Brockman W."/>
            <person name="Young S."/>
            <person name="LaButti K."/>
            <person name="Sykes S."/>
            <person name="DeCaprio D."/>
            <person name="Crawford M."/>
            <person name="Koehrsen M."/>
            <person name="Engels R."/>
            <person name="Montgomery P."/>
            <person name="Pearson M."/>
            <person name="Howarth C."/>
            <person name="Larson L."/>
            <person name="White J."/>
            <person name="O'Leary S."/>
            <person name="Kodira C."/>
            <person name="Zeng Q."/>
            <person name="Yandava C."/>
            <person name="Alvarado L."/>
            <person name="Longcore J."/>
            <person name="James T."/>
        </authorList>
    </citation>
    <scope>NUCLEOTIDE SEQUENCE [LARGE SCALE GENOMIC DNA]</scope>
    <source>
        <strain evidence="5 6">JEL423</strain>
    </source>
</reference>
<dbReference type="Gene3D" id="2.40.50.140">
    <property type="entry name" value="Nucleic acid-binding proteins"/>
    <property type="match status" value="1"/>
</dbReference>
<keyword evidence="1 4" id="KW-0489">Methyltransferase</keyword>
<comment type="similarity">
    <text evidence="4">Belongs to the class I-like SAM-binding methyltransferase superfamily. RNA M5U methyltransferase family.</text>
</comment>
<evidence type="ECO:0000256" key="4">
    <source>
        <dbReference type="PROSITE-ProRule" id="PRU01024"/>
    </source>
</evidence>
<dbReference type="PANTHER" id="PTHR11061:SF30">
    <property type="entry name" value="TRNA (URACIL(54)-C(5))-METHYLTRANSFERASE"/>
    <property type="match status" value="1"/>
</dbReference>
<reference evidence="5 6" key="2">
    <citation type="submission" date="2016-05" db="EMBL/GenBank/DDBJ databases">
        <title>Lineage-specific infection strategies underlie the spectrum of fungal disease in amphibians.</title>
        <authorList>
            <person name="Cuomo C.A."/>
            <person name="Farrer R.A."/>
            <person name="James T."/>
            <person name="Longcore J."/>
            <person name="Birren B."/>
        </authorList>
    </citation>
    <scope>NUCLEOTIDE SEQUENCE [LARGE SCALE GENOMIC DNA]</scope>
    <source>
        <strain evidence="5 6">JEL423</strain>
    </source>
</reference>
<dbReference type="PROSITE" id="PS51687">
    <property type="entry name" value="SAM_MT_RNA_M5U"/>
    <property type="match status" value="1"/>
</dbReference>
<sequence length="638" mass="71292">MSAGRLYRGSCIPRIYRLGRTAAISQINASTVGLGLSYPRLTIHTKHTSLDRPLHNQTLSNPVAREFDLDQLAKSLLDLLPQQHIPYLDHHLHSPSDNISVSPYPSTNPLKIDSMTDPIPVVLTNKNMTMGIAVGRGNWLYMVPGVFAGEVVMGKVYQNLDGVSLIHLTNVVKSHPDRVQSPCRHFNTCGGCQMMHMSYDRQMSMKHDRVWSAFVQTLGESLAGHLVMPTLSTSKQTGYRHYIHGHRGKVPVGQQMDCFGFLGKGEANQVIDIDSCSVSNTTVNAGFASMKNTMRLIRNYGPMEQPASKHFICATVSPPNNMSFSEFLPQFIHARNVVRQAKLHGIHSGIDDKDLIQAKKVLASWGSGIVTNKETIVTSLVDDTIIRFPAGHSPLDNLYLVPTMVSFIRDLIHTHLPAQDRHTLVDAYCRSGVFGLLLAPLFEHVVAIEAHTSLSKCAFSNAADNQINNYTLHNGSVEEWFSTLSNQPNLQVSMVFCHSPVQGLSVDALDRLLQFGPRMIVLLHADAYIQSLDVAYLLGFKRFKEMDILEQHSNSEFKGYNHITKKTWRSLSSRRLFDLDGRYAAKKANVTMVDQSYRILSITPVDILPHQIEQIKMRFIECLKPSELLQHPNDPTGI</sequence>
<dbReference type="GO" id="GO:0032259">
    <property type="term" value="P:methylation"/>
    <property type="evidence" value="ECO:0007669"/>
    <property type="project" value="UniProtKB-KW"/>
</dbReference>
<dbReference type="SUPFAM" id="SSF53335">
    <property type="entry name" value="S-adenosyl-L-methionine-dependent methyltransferases"/>
    <property type="match status" value="1"/>
</dbReference>
<dbReference type="Proteomes" id="UP000077115">
    <property type="component" value="Unassembled WGS sequence"/>
</dbReference>
<feature type="binding site" evidence="4">
    <location>
        <position position="449"/>
    </location>
    <ligand>
        <name>S-adenosyl-L-methionine</name>
        <dbReference type="ChEBI" id="CHEBI:59789"/>
    </ligand>
</feature>
<gene>
    <name evidence="5" type="ORF">BDEG_24126</name>
</gene>
<dbReference type="GO" id="GO:0008173">
    <property type="term" value="F:RNA methyltransferase activity"/>
    <property type="evidence" value="ECO:0007669"/>
    <property type="project" value="InterPro"/>
</dbReference>
<dbReference type="eggNOG" id="KOG2187">
    <property type="taxonomic scope" value="Eukaryota"/>
</dbReference>